<keyword evidence="3" id="KW-1185">Reference proteome</keyword>
<dbReference type="EMBL" id="PXOG01000082">
    <property type="protein sequence ID" value="RGP77918.1"/>
    <property type="molecule type" value="Genomic_DNA"/>
</dbReference>
<dbReference type="Proteomes" id="UP000266234">
    <property type="component" value="Unassembled WGS sequence"/>
</dbReference>
<feature type="compositionally biased region" description="Polar residues" evidence="1">
    <location>
        <begin position="119"/>
        <end position="143"/>
    </location>
</feature>
<evidence type="ECO:0000313" key="3">
    <source>
        <dbReference type="Proteomes" id="UP000266234"/>
    </source>
</evidence>
<dbReference type="OrthoDB" id="5424234at2759"/>
<proteinExistence type="predicted"/>
<feature type="compositionally biased region" description="Low complexity" evidence="1">
    <location>
        <begin position="228"/>
        <end position="240"/>
    </location>
</feature>
<reference evidence="2 3" key="1">
    <citation type="journal article" date="2018" name="PLoS Pathog.">
        <title>Evolution of structural diversity of trichothecenes, a family of toxins produced by plant pathogenic and entomopathogenic fungi.</title>
        <authorList>
            <person name="Proctor R.H."/>
            <person name="McCormick S.P."/>
            <person name="Kim H.S."/>
            <person name="Cardoza R.E."/>
            <person name="Stanley A.M."/>
            <person name="Lindo L."/>
            <person name="Kelly A."/>
            <person name="Brown D.W."/>
            <person name="Lee T."/>
            <person name="Vaughan M.M."/>
            <person name="Alexander N.J."/>
            <person name="Busman M."/>
            <person name="Gutierrez S."/>
        </authorList>
    </citation>
    <scope>NUCLEOTIDE SEQUENCE [LARGE SCALE GENOMIC DNA]</scope>
    <source>
        <strain evidence="2 3">NRRL 20695</strain>
    </source>
</reference>
<name>A0A395SZQ2_9HYPO</name>
<sequence>MDPNMPMILPKGIVTNSKNIYKEVADFPIVPSDKVWKYWHVYTTTYKKLKDPTACRLENFWWHVWGSDRRFLKGSALAKLYEEISDGPTFVPLKGPPNRWEGPDIPPLIKQILEAAESQATPPLTQPQGSRSSKPTDSALRTLSSSASKPPPAHPILKKARGPSTSGPRPTARFVSPHESADEDEIPSSGSTAATASEAPLYVVASPNKKTTAVTPRKLTSSSPVANSKMPPSKKPTSTTEPLIREARYGTSGGSRNATLQQPVPPHTRTSVERDQSTSDRGNGVVKERLMMSEKARGKRPAAPVRPVSHRNEVEKDVIAEETRQTSLSKDRPRSFTREKGVLPQARSLINLSSHGSRRGSGTSSISTFGVGSLESGQSQDPPVMARSQSHSGYDQQKSQSNIRAPGLFTEATSSTSNVAVAGTILDQSGLGSTSDFNSIDHTRPEHHTIPVVPPQPSILDARFTPTPPTTSASVPLGRTKSQLTLLLEREKARGGDRLRSKN</sequence>
<feature type="region of interest" description="Disordered" evidence="1">
    <location>
        <begin position="119"/>
        <end position="194"/>
    </location>
</feature>
<comment type="caution">
    <text evidence="2">The sequence shown here is derived from an EMBL/GenBank/DDBJ whole genome shotgun (WGS) entry which is preliminary data.</text>
</comment>
<dbReference type="AlphaFoldDB" id="A0A395SZQ2"/>
<feature type="compositionally biased region" description="Polar residues" evidence="1">
    <location>
        <begin position="208"/>
        <end position="226"/>
    </location>
</feature>
<evidence type="ECO:0008006" key="4">
    <source>
        <dbReference type="Google" id="ProtNLM"/>
    </source>
</evidence>
<feature type="compositionally biased region" description="Basic and acidic residues" evidence="1">
    <location>
        <begin position="310"/>
        <end position="341"/>
    </location>
</feature>
<feature type="compositionally biased region" description="Polar residues" evidence="1">
    <location>
        <begin position="375"/>
        <end position="401"/>
    </location>
</feature>
<feature type="region of interest" description="Disordered" evidence="1">
    <location>
        <begin position="449"/>
        <end position="482"/>
    </location>
</feature>
<feature type="region of interest" description="Disordered" evidence="1">
    <location>
        <begin position="208"/>
        <end position="401"/>
    </location>
</feature>
<feature type="compositionally biased region" description="Basic and acidic residues" evidence="1">
    <location>
        <begin position="286"/>
        <end position="296"/>
    </location>
</feature>
<organism evidence="2 3">
    <name type="scientific">Fusarium longipes</name>
    <dbReference type="NCBI Taxonomy" id="694270"/>
    <lineage>
        <taxon>Eukaryota</taxon>
        <taxon>Fungi</taxon>
        <taxon>Dikarya</taxon>
        <taxon>Ascomycota</taxon>
        <taxon>Pezizomycotina</taxon>
        <taxon>Sordariomycetes</taxon>
        <taxon>Hypocreomycetidae</taxon>
        <taxon>Hypocreales</taxon>
        <taxon>Nectriaceae</taxon>
        <taxon>Fusarium</taxon>
    </lineage>
</organism>
<feature type="compositionally biased region" description="Low complexity" evidence="1">
    <location>
        <begin position="360"/>
        <end position="373"/>
    </location>
</feature>
<gene>
    <name evidence="2" type="ORF">FLONG3_3987</name>
</gene>
<accession>A0A395SZQ2</accession>
<protein>
    <recommendedName>
        <fullName evidence="4">Nitrogen regulatory protein areA GATA-like domain-containing protein</fullName>
    </recommendedName>
</protein>
<dbReference type="STRING" id="694270.A0A395SZQ2"/>
<evidence type="ECO:0000256" key="1">
    <source>
        <dbReference type="SAM" id="MobiDB-lite"/>
    </source>
</evidence>
<evidence type="ECO:0000313" key="2">
    <source>
        <dbReference type="EMBL" id="RGP77918.1"/>
    </source>
</evidence>